<dbReference type="AlphaFoldDB" id="A0A6C0EBI4"/>
<evidence type="ECO:0000313" key="4">
    <source>
        <dbReference type="EMBL" id="QHT24735.1"/>
    </source>
</evidence>
<dbReference type="Pfam" id="PF00462">
    <property type="entry name" value="Glutaredoxin"/>
    <property type="match status" value="1"/>
</dbReference>
<sequence>MNFIFGSNCYFNDMSEKKCYPTDCNDVKPKKSGWTVYGVSWCPFCQKTINLFNEKKLNYYYYDVEKEPFITKDKFRDMLKMELDGYKTVPVIFRDGKLIGGYSDVLKLNL</sequence>
<feature type="domain" description="Glutaredoxin" evidence="3">
    <location>
        <begin position="35"/>
        <end position="99"/>
    </location>
</feature>
<dbReference type="InterPro" id="IPR036249">
    <property type="entry name" value="Thioredoxin-like_sf"/>
</dbReference>
<proteinExistence type="predicted"/>
<name>A0A6C0EBI4_9ZZZZ</name>
<evidence type="ECO:0000256" key="2">
    <source>
        <dbReference type="ARBA" id="ARBA00023284"/>
    </source>
</evidence>
<dbReference type="EMBL" id="MN739748">
    <property type="protein sequence ID" value="QHT24735.1"/>
    <property type="molecule type" value="Genomic_DNA"/>
</dbReference>
<dbReference type="GO" id="GO:0015038">
    <property type="term" value="F:glutathione disulfide oxidoreductase activity"/>
    <property type="evidence" value="ECO:0007669"/>
    <property type="project" value="TreeGrafter"/>
</dbReference>
<dbReference type="PROSITE" id="PS51354">
    <property type="entry name" value="GLUTAREDOXIN_2"/>
    <property type="match status" value="1"/>
</dbReference>
<dbReference type="PRINTS" id="PR00160">
    <property type="entry name" value="GLUTAREDOXIN"/>
</dbReference>
<protein>
    <recommendedName>
        <fullName evidence="3">Glutaredoxin domain-containing protein</fullName>
    </recommendedName>
</protein>
<dbReference type="CDD" id="cd02066">
    <property type="entry name" value="GRX_family"/>
    <property type="match status" value="1"/>
</dbReference>
<dbReference type="InterPro" id="IPR002109">
    <property type="entry name" value="Glutaredoxin"/>
</dbReference>
<dbReference type="InterPro" id="IPR011767">
    <property type="entry name" value="GLR_AS"/>
</dbReference>
<organism evidence="4">
    <name type="scientific">viral metagenome</name>
    <dbReference type="NCBI Taxonomy" id="1070528"/>
    <lineage>
        <taxon>unclassified sequences</taxon>
        <taxon>metagenomes</taxon>
        <taxon>organismal metagenomes</taxon>
    </lineage>
</organism>
<evidence type="ECO:0000256" key="1">
    <source>
        <dbReference type="ARBA" id="ARBA00023157"/>
    </source>
</evidence>
<dbReference type="Gene3D" id="3.40.30.10">
    <property type="entry name" value="Glutaredoxin"/>
    <property type="match status" value="1"/>
</dbReference>
<dbReference type="SUPFAM" id="SSF52833">
    <property type="entry name" value="Thioredoxin-like"/>
    <property type="match status" value="1"/>
</dbReference>
<reference evidence="4" key="1">
    <citation type="journal article" date="2020" name="Nature">
        <title>Giant virus diversity and host interactions through global metagenomics.</title>
        <authorList>
            <person name="Schulz F."/>
            <person name="Roux S."/>
            <person name="Paez-Espino D."/>
            <person name="Jungbluth S."/>
            <person name="Walsh D.A."/>
            <person name="Denef V.J."/>
            <person name="McMahon K.D."/>
            <person name="Konstantinidis K.T."/>
            <person name="Eloe-Fadrosh E.A."/>
            <person name="Kyrpides N.C."/>
            <person name="Woyke T."/>
        </authorList>
    </citation>
    <scope>NUCLEOTIDE SEQUENCE</scope>
    <source>
        <strain evidence="4">GVMAG-M-3300023179-150</strain>
    </source>
</reference>
<keyword evidence="1" id="KW-1015">Disulfide bond</keyword>
<dbReference type="PANTHER" id="PTHR45694">
    <property type="entry name" value="GLUTAREDOXIN 2"/>
    <property type="match status" value="1"/>
</dbReference>
<dbReference type="GO" id="GO:0034599">
    <property type="term" value="P:cellular response to oxidative stress"/>
    <property type="evidence" value="ECO:0007669"/>
    <property type="project" value="TreeGrafter"/>
</dbReference>
<evidence type="ECO:0000259" key="3">
    <source>
        <dbReference type="Pfam" id="PF00462"/>
    </source>
</evidence>
<accession>A0A6C0EBI4</accession>
<dbReference type="PANTHER" id="PTHR45694:SF5">
    <property type="entry name" value="GLUTAREDOXIN 2"/>
    <property type="match status" value="1"/>
</dbReference>
<dbReference type="PROSITE" id="PS00195">
    <property type="entry name" value="GLUTAREDOXIN_1"/>
    <property type="match status" value="1"/>
</dbReference>
<keyword evidence="2" id="KW-0676">Redox-active center</keyword>
<dbReference type="InterPro" id="IPR014025">
    <property type="entry name" value="Glutaredoxin_subgr"/>
</dbReference>
<dbReference type="GO" id="GO:0005737">
    <property type="term" value="C:cytoplasm"/>
    <property type="evidence" value="ECO:0007669"/>
    <property type="project" value="TreeGrafter"/>
</dbReference>